<dbReference type="AlphaFoldDB" id="A0A1R4IB93"/>
<feature type="region of interest" description="Disordered" evidence="1">
    <location>
        <begin position="99"/>
        <end position="138"/>
    </location>
</feature>
<sequence>MTGKTPRPGSALHRLATERPLARRSIATAAAILGATSLAGCVKRRETAPGTIEKVSPASSEGITWQAHFTVGMDFDSSNLTVQEELERIVLLLDVTTSTAPSGSQDASATERSHEFRLANPRGKRPFVNAEGHDIPVA</sequence>
<accession>A0A1R4IB93</accession>
<evidence type="ECO:0000256" key="1">
    <source>
        <dbReference type="SAM" id="MobiDB-lite"/>
    </source>
</evidence>
<dbReference type="RefSeq" id="WP_094763311.1">
    <property type="nucleotide sequence ID" value="NZ_FUKQ01000005.1"/>
</dbReference>
<keyword evidence="3" id="KW-1185">Reference proteome</keyword>
<name>A0A1R4IB93_9ACTN</name>
<gene>
    <name evidence="2" type="ORF">FM114_00845</name>
</gene>
<dbReference type="EMBL" id="FUKQ01000005">
    <property type="protein sequence ID" value="SJN17087.1"/>
    <property type="molecule type" value="Genomic_DNA"/>
</dbReference>
<proteinExistence type="predicted"/>
<protein>
    <submittedName>
        <fullName evidence="2">Uncharacterized protein</fullName>
    </submittedName>
</protein>
<organism evidence="2 3">
    <name type="scientific">Luteococcus japonicus LSP_Lj1</name>
    <dbReference type="NCBI Taxonomy" id="1255658"/>
    <lineage>
        <taxon>Bacteria</taxon>
        <taxon>Bacillati</taxon>
        <taxon>Actinomycetota</taxon>
        <taxon>Actinomycetes</taxon>
        <taxon>Propionibacteriales</taxon>
        <taxon>Propionibacteriaceae</taxon>
        <taxon>Luteococcus</taxon>
    </lineage>
</organism>
<evidence type="ECO:0000313" key="2">
    <source>
        <dbReference type="EMBL" id="SJN17087.1"/>
    </source>
</evidence>
<dbReference type="STRING" id="1255658.FM114_00845"/>
<dbReference type="Proteomes" id="UP000188342">
    <property type="component" value="Unassembled WGS sequence"/>
</dbReference>
<feature type="compositionally biased region" description="Polar residues" evidence="1">
    <location>
        <begin position="99"/>
        <end position="108"/>
    </location>
</feature>
<reference evidence="2 3" key="1">
    <citation type="submission" date="2017-02" db="EMBL/GenBank/DDBJ databases">
        <authorList>
            <person name="Peterson S.W."/>
        </authorList>
    </citation>
    <scope>NUCLEOTIDE SEQUENCE [LARGE SCALE GENOMIC DNA]</scope>
    <source>
        <strain evidence="2 3">LSP_Lj1</strain>
    </source>
</reference>
<evidence type="ECO:0000313" key="3">
    <source>
        <dbReference type="Proteomes" id="UP000188342"/>
    </source>
</evidence>